<evidence type="ECO:0000256" key="1">
    <source>
        <dbReference type="ARBA" id="ARBA00022527"/>
    </source>
</evidence>
<keyword evidence="1" id="KW-0808">Transferase</keyword>
<reference evidence="3 4" key="1">
    <citation type="journal article" date="2003" name="Nucleic Acids Res.">
        <title>Genome sequence of Chlamydophila caviae (Chlamydia psittaci GPIC): examining the role of niche-specific genes in the evolution of the Chlamydiaceae.</title>
        <authorList>
            <person name="Read T.D."/>
            <person name="Myers G.S.A."/>
            <person name="Brunham R.C."/>
            <person name="Nelson W.C."/>
            <person name="Paulsen I.T."/>
            <person name="Heidelberg J.F."/>
            <person name="Holtzapple E.K."/>
            <person name="Khouri H.M."/>
            <person name="Federova N.B."/>
            <person name="Carty H.A."/>
            <person name="Umayam L.A."/>
            <person name="Haft D.H."/>
            <person name="Peterson J.D."/>
            <person name="Beanan M.J."/>
            <person name="White O."/>
            <person name="Salzberg S.L."/>
            <person name="Hsia R.-C."/>
            <person name="McClarty G."/>
            <person name="Rank R.G."/>
            <person name="Bavoil P.M."/>
            <person name="Fraser C.M."/>
        </authorList>
    </citation>
    <scope>NUCLEOTIDE SEQUENCE [LARGE SCALE GENOMIC DNA]</scope>
    <source>
        <strain evidence="4">ATCC VR-813 / DSM 19441 / 03DC25 / GPIC</strain>
    </source>
</reference>
<dbReference type="HOGENOM" id="CLU_090336_24_2_0"/>
<evidence type="ECO:0000313" key="3">
    <source>
        <dbReference type="EMBL" id="AAP04821.1"/>
    </source>
</evidence>
<evidence type="ECO:0000259" key="2">
    <source>
        <dbReference type="Pfam" id="PF13581"/>
    </source>
</evidence>
<keyword evidence="4" id="KW-1185">Reference proteome</keyword>
<dbReference type="STRING" id="227941.CCA_00069"/>
<dbReference type="Proteomes" id="UP000002193">
    <property type="component" value="Chromosome"/>
</dbReference>
<feature type="domain" description="Histidine kinase/HSP90-like ATPase" evidence="2">
    <location>
        <begin position="16"/>
        <end position="143"/>
    </location>
</feature>
<evidence type="ECO:0000313" key="4">
    <source>
        <dbReference type="Proteomes" id="UP000002193"/>
    </source>
</evidence>
<dbReference type="GO" id="GO:0004674">
    <property type="term" value="F:protein serine/threonine kinase activity"/>
    <property type="evidence" value="ECO:0007669"/>
    <property type="project" value="UniProtKB-KW"/>
</dbReference>
<sequence length="152" mass="16913">MFNRYIMTSSDGEAVFPALLSELHNMLDFVKETGQLNTFPKEKLLKLELACEELLVNIISYAYQEAPSPGKIIICCDGDKEALKVTIKDNGPSFNPLTASIDIQDQLPLDERKLGGLGIFLAKNSVDEFQYERHGDSNIVHLKIHNSGTSLD</sequence>
<dbReference type="Gene3D" id="3.30.565.10">
    <property type="entry name" value="Histidine kinase-like ATPase, C-terminal domain"/>
    <property type="match status" value="1"/>
</dbReference>
<dbReference type="EMBL" id="AE015925">
    <property type="protein sequence ID" value="AAP04821.1"/>
    <property type="molecule type" value="Genomic_DNA"/>
</dbReference>
<protein>
    <submittedName>
        <fullName evidence="3">RsbW protein, putative</fullName>
    </submittedName>
</protein>
<dbReference type="InterPro" id="IPR050267">
    <property type="entry name" value="Anti-sigma-factor_SerPK"/>
</dbReference>
<organism evidence="3 4">
    <name type="scientific">Chlamydia caviae (strain ATCC VR-813 / DSM 19441 / 03DC25 / GPIC)</name>
    <name type="common">Chlamydophila caviae</name>
    <dbReference type="NCBI Taxonomy" id="227941"/>
    <lineage>
        <taxon>Bacteria</taxon>
        <taxon>Pseudomonadati</taxon>
        <taxon>Chlamydiota</taxon>
        <taxon>Chlamydiia</taxon>
        <taxon>Chlamydiales</taxon>
        <taxon>Chlamydiaceae</taxon>
        <taxon>Chlamydia/Chlamydophila group</taxon>
        <taxon>Chlamydia</taxon>
    </lineage>
</organism>
<dbReference type="AlphaFoldDB" id="Q824S0"/>
<keyword evidence="1" id="KW-0418">Kinase</keyword>
<dbReference type="PANTHER" id="PTHR35526:SF6">
    <property type="entry name" value="SLR1861 PROTEIN"/>
    <property type="match status" value="1"/>
</dbReference>
<dbReference type="CDD" id="cd16936">
    <property type="entry name" value="HATPase_RsbW-like"/>
    <property type="match status" value="1"/>
</dbReference>
<keyword evidence="1" id="KW-0723">Serine/threonine-protein kinase</keyword>
<dbReference type="PANTHER" id="PTHR35526">
    <property type="entry name" value="ANTI-SIGMA-F FACTOR RSBW-RELATED"/>
    <property type="match status" value="1"/>
</dbReference>
<proteinExistence type="predicted"/>
<dbReference type="eggNOG" id="COG2172">
    <property type="taxonomic scope" value="Bacteria"/>
</dbReference>
<dbReference type="Pfam" id="PF13581">
    <property type="entry name" value="HATPase_c_2"/>
    <property type="match status" value="1"/>
</dbReference>
<dbReference type="InterPro" id="IPR036890">
    <property type="entry name" value="HATPase_C_sf"/>
</dbReference>
<dbReference type="InterPro" id="IPR003594">
    <property type="entry name" value="HATPase_dom"/>
</dbReference>
<gene>
    <name evidence="3" type="ordered locus">CCA_00069</name>
</gene>
<dbReference type="KEGG" id="cca:CCA_00069"/>
<dbReference type="SUPFAM" id="SSF55874">
    <property type="entry name" value="ATPase domain of HSP90 chaperone/DNA topoisomerase II/histidine kinase"/>
    <property type="match status" value="1"/>
</dbReference>
<accession>Q824S0</accession>
<name>Q824S0_CHLCV</name>